<dbReference type="CDD" id="cd01184">
    <property type="entry name" value="INT_C_like_1"/>
    <property type="match status" value="1"/>
</dbReference>
<keyword evidence="3" id="KW-0233">DNA recombination</keyword>
<keyword evidence="2" id="KW-0238">DNA-binding</keyword>
<name>A0A844G6A5_9BACT</name>
<dbReference type="GO" id="GO:0015074">
    <property type="term" value="P:DNA integration"/>
    <property type="evidence" value="ECO:0007669"/>
    <property type="project" value="InterPro"/>
</dbReference>
<evidence type="ECO:0000256" key="3">
    <source>
        <dbReference type="ARBA" id="ARBA00023172"/>
    </source>
</evidence>
<dbReference type="InterPro" id="IPR013762">
    <property type="entry name" value="Integrase-like_cat_sf"/>
</dbReference>
<dbReference type="EMBL" id="VUNS01000036">
    <property type="protein sequence ID" value="MST99420.1"/>
    <property type="molecule type" value="Genomic_DNA"/>
</dbReference>
<dbReference type="Proteomes" id="UP000435649">
    <property type="component" value="Unassembled WGS sequence"/>
</dbReference>
<dbReference type="SUPFAM" id="SSF56349">
    <property type="entry name" value="DNA breaking-rejoining enzymes"/>
    <property type="match status" value="1"/>
</dbReference>
<accession>A0A844G6A5</accession>
<gene>
    <name evidence="5" type="ORF">FYJ85_20545</name>
</gene>
<feature type="domain" description="Tyr recombinase" evidence="4">
    <location>
        <begin position="334"/>
        <end position="540"/>
    </location>
</feature>
<dbReference type="InterPro" id="IPR011010">
    <property type="entry name" value="DNA_brk_join_enz"/>
</dbReference>
<dbReference type="Pfam" id="PF00589">
    <property type="entry name" value="Phage_integrase"/>
    <property type="match status" value="1"/>
</dbReference>
<proteinExistence type="inferred from homology"/>
<dbReference type="PROSITE" id="PS51898">
    <property type="entry name" value="TYR_RECOMBINASE"/>
    <property type="match status" value="1"/>
</dbReference>
<dbReference type="InterPro" id="IPR010998">
    <property type="entry name" value="Integrase_recombinase_N"/>
</dbReference>
<evidence type="ECO:0000256" key="1">
    <source>
        <dbReference type="ARBA" id="ARBA00008857"/>
    </source>
</evidence>
<dbReference type="InterPro" id="IPR050090">
    <property type="entry name" value="Tyrosine_recombinase_XerCD"/>
</dbReference>
<dbReference type="GO" id="GO:0006310">
    <property type="term" value="P:DNA recombination"/>
    <property type="evidence" value="ECO:0007669"/>
    <property type="project" value="UniProtKB-KW"/>
</dbReference>
<dbReference type="PANTHER" id="PTHR30349">
    <property type="entry name" value="PHAGE INTEGRASE-RELATED"/>
    <property type="match status" value="1"/>
</dbReference>
<protein>
    <submittedName>
        <fullName evidence="5">Site-specific integrase</fullName>
    </submittedName>
</protein>
<sequence>MNIPVNHLVSRNGKYYFRCRLPQNGYSALSPAEIKISLRTSDQKIAISACKLLTDRLNSLVKTGAVRTMTLNEIRRILIEEYATGYIEDYARQLADYGPICPKTRKQGLAGALNIMAHYEQELNSGNPSGKQCAEATLRDVPHTGSDINLMAQEWTLMQIFLARVQYDRIAGKRFPTEYSQTLYDEIMSGNYRSAAEIREAETVLTLGELVKRYLAEKNASWGISMQSLAKAALDTLMEYFDAETDVKAVKHQNLLDYRDNVVLKLPPGRNTNPKYQGLPLMELLAKHKGKTLARKTVNLQMAQIRGFFIWCFKHEYVHRNPAEDLQLDLRHKANTERLPYSQKELQKIFENLREDRLRNWRSYKLWIPLIALYSGARMNEICQLQVDNIFTVGGIPSFEITDEGDETASVKTESSKRIVPVHPVLLQLGFLNYVLERRKEKRSRTKEVPRLWPMLKYKEGHGYAHDFSKSYRNFNKRYVTQDSKKVFHSFRHNFTDNLKQQGVQESMIAELVGHSIKSMTFARYGKEYNPEIRLENIMKLDYKIDMFEILGKMPLEDEIIAGQVEQLPKR</sequence>
<comment type="similarity">
    <text evidence="1">Belongs to the 'phage' integrase family.</text>
</comment>
<evidence type="ECO:0000259" key="4">
    <source>
        <dbReference type="PROSITE" id="PS51898"/>
    </source>
</evidence>
<dbReference type="Pfam" id="PF20172">
    <property type="entry name" value="DUF6538"/>
    <property type="match status" value="1"/>
</dbReference>
<dbReference type="InterPro" id="IPR046668">
    <property type="entry name" value="DUF6538"/>
</dbReference>
<dbReference type="AlphaFoldDB" id="A0A844G6A5"/>
<evidence type="ECO:0000256" key="2">
    <source>
        <dbReference type="ARBA" id="ARBA00023125"/>
    </source>
</evidence>
<reference evidence="5 6" key="1">
    <citation type="submission" date="2019-08" db="EMBL/GenBank/DDBJ databases">
        <title>In-depth cultivation of the pig gut microbiome towards novel bacterial diversity and tailored functional studies.</title>
        <authorList>
            <person name="Wylensek D."/>
            <person name="Hitch T.C.A."/>
            <person name="Clavel T."/>
        </authorList>
    </citation>
    <scope>NUCLEOTIDE SEQUENCE [LARGE SCALE GENOMIC DNA]</scope>
    <source>
        <strain evidence="5 6">BBE-744-WT-12</strain>
    </source>
</reference>
<dbReference type="Gene3D" id="1.10.443.10">
    <property type="entry name" value="Intergrase catalytic core"/>
    <property type="match status" value="1"/>
</dbReference>
<dbReference type="GO" id="GO:0003677">
    <property type="term" value="F:DNA binding"/>
    <property type="evidence" value="ECO:0007669"/>
    <property type="project" value="UniProtKB-KW"/>
</dbReference>
<evidence type="ECO:0000313" key="6">
    <source>
        <dbReference type="Proteomes" id="UP000435649"/>
    </source>
</evidence>
<dbReference type="RefSeq" id="WP_154420615.1">
    <property type="nucleotide sequence ID" value="NZ_VUNS01000036.1"/>
</dbReference>
<dbReference type="Gene3D" id="1.10.150.130">
    <property type="match status" value="1"/>
</dbReference>
<keyword evidence="6" id="KW-1185">Reference proteome</keyword>
<comment type="caution">
    <text evidence="5">The sequence shown here is derived from an EMBL/GenBank/DDBJ whole genome shotgun (WGS) entry which is preliminary data.</text>
</comment>
<dbReference type="InterPro" id="IPR002104">
    <property type="entry name" value="Integrase_catalytic"/>
</dbReference>
<dbReference type="PANTHER" id="PTHR30349:SF41">
    <property type="entry name" value="INTEGRASE_RECOMBINASE PROTEIN MJ0367-RELATED"/>
    <property type="match status" value="1"/>
</dbReference>
<organism evidence="5 6">
    <name type="scientific">Victivallis lenta</name>
    <dbReference type="NCBI Taxonomy" id="2606640"/>
    <lineage>
        <taxon>Bacteria</taxon>
        <taxon>Pseudomonadati</taxon>
        <taxon>Lentisphaerota</taxon>
        <taxon>Lentisphaeria</taxon>
        <taxon>Victivallales</taxon>
        <taxon>Victivallaceae</taxon>
        <taxon>Victivallis</taxon>
    </lineage>
</organism>
<evidence type="ECO:0000313" key="5">
    <source>
        <dbReference type="EMBL" id="MST99420.1"/>
    </source>
</evidence>